<dbReference type="AlphaFoldDB" id="S2E007"/>
<dbReference type="Proteomes" id="UP000006073">
    <property type="component" value="Unassembled WGS sequence"/>
</dbReference>
<dbReference type="EMBL" id="ALWO02000038">
    <property type="protein sequence ID" value="EOZ95388.1"/>
    <property type="molecule type" value="Genomic_DNA"/>
</dbReference>
<name>S2E007_INDAL</name>
<keyword evidence="2" id="KW-1185">Reference proteome</keyword>
<organism evidence="1 2">
    <name type="scientific">Indibacter alkaliphilus (strain CCUG 57479 / KCTC 22604 / LW1)</name>
    <dbReference type="NCBI Taxonomy" id="1189612"/>
    <lineage>
        <taxon>Bacteria</taxon>
        <taxon>Pseudomonadati</taxon>
        <taxon>Bacteroidota</taxon>
        <taxon>Cytophagia</taxon>
        <taxon>Cytophagales</taxon>
        <taxon>Cyclobacteriaceae</taxon>
    </lineage>
</organism>
<accession>S2E007</accession>
<dbReference type="STRING" id="1189612.A33Q_3308"/>
<reference evidence="1 2" key="1">
    <citation type="journal article" date="2013" name="Genome Announc.">
        <title>Draft Genome Sequence of Indibacter alkaliphilus Strain LW1T, Isolated from Lonar Lake, a Haloalkaline Lake in the Buldana District of Maharashtra, India.</title>
        <authorList>
            <person name="Singh A."/>
            <person name="Kumar Jangir P."/>
            <person name="Sharma R."/>
            <person name="Singh A."/>
            <person name="Kumar Pinnaka A."/>
            <person name="Shivaji S."/>
        </authorList>
    </citation>
    <scope>NUCLEOTIDE SEQUENCE [LARGE SCALE GENOMIC DNA]</scope>
    <source>
        <strain evidence="2">CCUG 57479 / KCTC 22604 / LW1</strain>
    </source>
</reference>
<protein>
    <submittedName>
        <fullName evidence="1">Uncharacterized protein</fullName>
    </submittedName>
</protein>
<proteinExistence type="predicted"/>
<evidence type="ECO:0000313" key="1">
    <source>
        <dbReference type="EMBL" id="EOZ95388.1"/>
    </source>
</evidence>
<gene>
    <name evidence="1" type="ORF">A33Q_3308</name>
</gene>
<comment type="caution">
    <text evidence="1">The sequence shown here is derived from an EMBL/GenBank/DDBJ whole genome shotgun (WGS) entry which is preliminary data.</text>
</comment>
<evidence type="ECO:0000313" key="2">
    <source>
        <dbReference type="Proteomes" id="UP000006073"/>
    </source>
</evidence>
<sequence length="40" mass="4793">MNWGGVRNRISFGFLEKISPEILKEILFLFKIRINIQWQG</sequence>